<evidence type="ECO:0000313" key="1">
    <source>
        <dbReference type="EMBL" id="PRQ47210.1"/>
    </source>
</evidence>
<keyword evidence="2" id="KW-1185">Reference proteome</keyword>
<dbReference type="Gramene" id="PRQ47210">
    <property type="protein sequence ID" value="PRQ47210"/>
    <property type="gene ID" value="RchiOBHm_Chr2g0097221"/>
</dbReference>
<gene>
    <name evidence="1" type="ORF">RchiOBHm_Chr2g0097221</name>
</gene>
<organism evidence="1 2">
    <name type="scientific">Rosa chinensis</name>
    <name type="common">China rose</name>
    <dbReference type="NCBI Taxonomy" id="74649"/>
    <lineage>
        <taxon>Eukaryota</taxon>
        <taxon>Viridiplantae</taxon>
        <taxon>Streptophyta</taxon>
        <taxon>Embryophyta</taxon>
        <taxon>Tracheophyta</taxon>
        <taxon>Spermatophyta</taxon>
        <taxon>Magnoliopsida</taxon>
        <taxon>eudicotyledons</taxon>
        <taxon>Gunneridae</taxon>
        <taxon>Pentapetalae</taxon>
        <taxon>rosids</taxon>
        <taxon>fabids</taxon>
        <taxon>Rosales</taxon>
        <taxon>Rosaceae</taxon>
        <taxon>Rosoideae</taxon>
        <taxon>Rosoideae incertae sedis</taxon>
        <taxon>Rosa</taxon>
    </lineage>
</organism>
<protein>
    <submittedName>
        <fullName evidence="1">Uncharacterized protein</fullName>
    </submittedName>
</protein>
<dbReference type="Proteomes" id="UP000238479">
    <property type="component" value="Chromosome 2"/>
</dbReference>
<name>A0A2P6RL92_ROSCH</name>
<evidence type="ECO:0000313" key="2">
    <source>
        <dbReference type="Proteomes" id="UP000238479"/>
    </source>
</evidence>
<sequence length="72" mass="8087">MQSVARGIGILSFWIESGVVRLLLPLRWWRCGAELEVAVTTWCRRGSGWLAVCGVLNTEKRKLNNARSASWA</sequence>
<comment type="caution">
    <text evidence="1">The sequence shown here is derived from an EMBL/GenBank/DDBJ whole genome shotgun (WGS) entry which is preliminary data.</text>
</comment>
<proteinExistence type="predicted"/>
<reference evidence="1 2" key="1">
    <citation type="journal article" date="2018" name="Nat. Genet.">
        <title>The Rosa genome provides new insights in the design of modern roses.</title>
        <authorList>
            <person name="Bendahmane M."/>
        </authorList>
    </citation>
    <scope>NUCLEOTIDE SEQUENCE [LARGE SCALE GENOMIC DNA]</scope>
    <source>
        <strain evidence="2">cv. Old Blush</strain>
    </source>
</reference>
<accession>A0A2P6RL92</accession>
<dbReference type="AlphaFoldDB" id="A0A2P6RL92"/>
<dbReference type="EMBL" id="PDCK01000040">
    <property type="protein sequence ID" value="PRQ47210.1"/>
    <property type="molecule type" value="Genomic_DNA"/>
</dbReference>